<gene>
    <name evidence="1" type="ORF">POTOM_019880</name>
</gene>
<dbReference type="Proteomes" id="UP000886885">
    <property type="component" value="Chromosome 5A"/>
</dbReference>
<reference evidence="1" key="1">
    <citation type="journal article" date="2020" name="bioRxiv">
        <title>Hybrid origin of Populus tomentosa Carr. identified through genome sequencing and phylogenomic analysis.</title>
        <authorList>
            <person name="An X."/>
            <person name="Gao K."/>
            <person name="Chen Z."/>
            <person name="Li J."/>
            <person name="Yang X."/>
            <person name="Yang X."/>
            <person name="Zhou J."/>
            <person name="Guo T."/>
            <person name="Zhao T."/>
            <person name="Huang S."/>
            <person name="Miao D."/>
            <person name="Khan W.U."/>
            <person name="Rao P."/>
            <person name="Ye M."/>
            <person name="Lei B."/>
            <person name="Liao W."/>
            <person name="Wang J."/>
            <person name="Ji L."/>
            <person name="Li Y."/>
            <person name="Guo B."/>
            <person name="Mustafa N.S."/>
            <person name="Li S."/>
            <person name="Yun Q."/>
            <person name="Keller S.R."/>
            <person name="Mao J."/>
            <person name="Zhang R."/>
            <person name="Strauss S.H."/>
        </authorList>
    </citation>
    <scope>NUCLEOTIDE SEQUENCE</scope>
    <source>
        <strain evidence="1">GM15</strain>
        <tissue evidence="1">Leaf</tissue>
    </source>
</reference>
<sequence length="88" mass="9792">MDPPVEKSNQIEKFEAAREDTKNYAGCSDSIANFEVFTGLLWTSCKHMPEQKMIQHFVTCNAGHGAPFASVTSGCVPYDLYVSSFHDQ</sequence>
<dbReference type="EMBL" id="JAAWWB010000009">
    <property type="protein sequence ID" value="KAG6776374.1"/>
    <property type="molecule type" value="Genomic_DNA"/>
</dbReference>
<accession>A0A8X8D5B2</accession>
<dbReference type="AlphaFoldDB" id="A0A8X8D5B2"/>
<name>A0A8X8D5B2_POPTO</name>
<keyword evidence="2" id="KW-1185">Reference proteome</keyword>
<protein>
    <submittedName>
        <fullName evidence="1">Uncharacterized protein</fullName>
    </submittedName>
</protein>
<evidence type="ECO:0000313" key="2">
    <source>
        <dbReference type="Proteomes" id="UP000886885"/>
    </source>
</evidence>
<evidence type="ECO:0000313" key="1">
    <source>
        <dbReference type="EMBL" id="KAG6776374.1"/>
    </source>
</evidence>
<organism evidence="1 2">
    <name type="scientific">Populus tomentosa</name>
    <name type="common">Chinese white poplar</name>
    <dbReference type="NCBI Taxonomy" id="118781"/>
    <lineage>
        <taxon>Eukaryota</taxon>
        <taxon>Viridiplantae</taxon>
        <taxon>Streptophyta</taxon>
        <taxon>Embryophyta</taxon>
        <taxon>Tracheophyta</taxon>
        <taxon>Spermatophyta</taxon>
        <taxon>Magnoliopsida</taxon>
        <taxon>eudicotyledons</taxon>
        <taxon>Gunneridae</taxon>
        <taxon>Pentapetalae</taxon>
        <taxon>rosids</taxon>
        <taxon>fabids</taxon>
        <taxon>Malpighiales</taxon>
        <taxon>Salicaceae</taxon>
        <taxon>Saliceae</taxon>
        <taxon>Populus</taxon>
    </lineage>
</organism>
<proteinExistence type="predicted"/>
<comment type="caution">
    <text evidence="1">The sequence shown here is derived from an EMBL/GenBank/DDBJ whole genome shotgun (WGS) entry which is preliminary data.</text>
</comment>